<dbReference type="GO" id="GO:0000178">
    <property type="term" value="C:exosome (RNase complex)"/>
    <property type="evidence" value="ECO:0007669"/>
    <property type="project" value="TreeGrafter"/>
</dbReference>
<comment type="similarity">
    <text evidence="1">Belongs to the C1D family.</text>
</comment>
<dbReference type="EMBL" id="LWDF02000084">
    <property type="protein sequence ID" value="KAE8258062.1"/>
    <property type="molecule type" value="Genomic_DNA"/>
</dbReference>
<comment type="function">
    <text evidence="1">Required for exosome-dependent processing of pre-rRNA and small nucleolar RNA (snRNA) precursors. Involved in processing of 35S pre-rRNA at the A0, A1 and A2 sites.</text>
</comment>
<dbReference type="InterPro" id="IPR011082">
    <property type="entry name" value="Exosome-assoc_fac/DNA_repair"/>
</dbReference>
<sequence>MEDPTPTADTLIPQLTHLQDILTHLVPSTASTTLPSYEDLIATIESATSKDDNSLTPRLHAARLNASLAYFILDSLWILMKTSGINIPSHHPLLIQLERARSYIDKVKRISPSSSDDKNAQREPDLILAAQQGPQRRVDAGPAGRFIKAALASQSKGTLTKFADDDDDEPVVVAVEEDAGAVEGGDAGAQVQLGKRKSPEDRAAKDVSALTEDPRKKKRAAVDPYTDYDAAPPQRPAKASADAEDDDEEDGEDDDAADTTAQSTASDAKKKGKKRRKSKKAKSKSNHHCTSPWGSMTSLLAVVLGFAIFCLRRASLFHPKSCHSDKSISHNLHRMSRCTKASPRDGPRIKITSTTTKTYTH</sequence>
<keyword evidence="1" id="KW-0698">rRNA processing</keyword>
<comment type="caution">
    <text evidence="3">The sequence shown here is derived from an EMBL/GenBank/DDBJ whole genome shotgun (WGS) entry which is preliminary data.</text>
</comment>
<evidence type="ECO:0000256" key="1">
    <source>
        <dbReference type="RuleBase" id="RU368003"/>
    </source>
</evidence>
<dbReference type="GO" id="GO:0003723">
    <property type="term" value="F:RNA binding"/>
    <property type="evidence" value="ECO:0007669"/>
    <property type="project" value="UniProtKB-UniRule"/>
</dbReference>
<dbReference type="AlphaFoldDB" id="A0A8T8T9V7"/>
<feature type="region of interest" description="Disordered" evidence="2">
    <location>
        <begin position="338"/>
        <end position="361"/>
    </location>
</feature>
<keyword evidence="4" id="KW-1185">Reference proteome</keyword>
<dbReference type="PANTHER" id="PTHR15341:SF3">
    <property type="entry name" value="NUCLEAR NUCLEIC ACID-BINDING PROTEIN C1D"/>
    <property type="match status" value="1"/>
</dbReference>
<feature type="compositionally biased region" description="Low complexity" evidence="2">
    <location>
        <begin position="349"/>
        <end position="361"/>
    </location>
</feature>
<accession>A0A8T8T9V7</accession>
<reference evidence="3" key="2">
    <citation type="journal article" date="2019" name="IMA Fungus">
        <title>Genome sequencing and comparison of five Tilletia species to identify candidate genes for the detection of regulated species infecting wheat.</title>
        <authorList>
            <person name="Nguyen H.D.T."/>
            <person name="Sultana T."/>
            <person name="Kesanakurti P."/>
            <person name="Hambleton S."/>
        </authorList>
    </citation>
    <scope>NUCLEOTIDE SEQUENCE</scope>
    <source>
        <strain evidence="3">DAOMC 236416</strain>
    </source>
</reference>
<organism evidence="3 4">
    <name type="scientific">Tilletia indica</name>
    <dbReference type="NCBI Taxonomy" id="43049"/>
    <lineage>
        <taxon>Eukaryota</taxon>
        <taxon>Fungi</taxon>
        <taxon>Dikarya</taxon>
        <taxon>Basidiomycota</taxon>
        <taxon>Ustilaginomycotina</taxon>
        <taxon>Exobasidiomycetes</taxon>
        <taxon>Tilletiales</taxon>
        <taxon>Tilletiaceae</taxon>
        <taxon>Tilletia</taxon>
    </lineage>
</organism>
<evidence type="ECO:0000256" key="2">
    <source>
        <dbReference type="SAM" id="MobiDB-lite"/>
    </source>
</evidence>
<evidence type="ECO:0000313" key="4">
    <source>
        <dbReference type="Proteomes" id="UP000077521"/>
    </source>
</evidence>
<dbReference type="GO" id="GO:0000460">
    <property type="term" value="P:maturation of 5.8S rRNA"/>
    <property type="evidence" value="ECO:0007669"/>
    <property type="project" value="TreeGrafter"/>
</dbReference>
<gene>
    <name evidence="3" type="ORF">A4X13_0g1940</name>
</gene>
<reference evidence="3" key="1">
    <citation type="submission" date="2016-04" db="EMBL/GenBank/DDBJ databases">
        <authorList>
            <person name="Nguyen H.D."/>
            <person name="Samba Siva P."/>
            <person name="Cullis J."/>
            <person name="Levesque C.A."/>
            <person name="Hambleton S."/>
        </authorList>
    </citation>
    <scope>NUCLEOTIDE SEQUENCE</scope>
    <source>
        <strain evidence="3">DAOMC 236416</strain>
    </source>
</reference>
<evidence type="ECO:0000313" key="3">
    <source>
        <dbReference type="EMBL" id="KAE8258062.1"/>
    </source>
</evidence>
<feature type="compositionally biased region" description="Basic residues" evidence="2">
    <location>
        <begin position="270"/>
        <end position="287"/>
    </location>
</feature>
<name>A0A8T8T9V7_9BASI</name>
<proteinExistence type="inferred from homology"/>
<dbReference type="Proteomes" id="UP000077521">
    <property type="component" value="Unassembled WGS sequence"/>
</dbReference>
<feature type="compositionally biased region" description="Acidic residues" evidence="2">
    <location>
        <begin position="242"/>
        <end position="257"/>
    </location>
</feature>
<dbReference type="PANTHER" id="PTHR15341">
    <property type="entry name" value="SUN-COR STEROID HORMONE RECEPTOR CO-REPRESSOR"/>
    <property type="match status" value="1"/>
</dbReference>
<comment type="subcellular location">
    <subcellularLocation>
        <location evidence="1">Nucleus</location>
    </subcellularLocation>
</comment>
<dbReference type="GO" id="GO:0003677">
    <property type="term" value="F:DNA binding"/>
    <property type="evidence" value="ECO:0007669"/>
    <property type="project" value="TreeGrafter"/>
</dbReference>
<feature type="region of interest" description="Disordered" evidence="2">
    <location>
        <begin position="177"/>
        <end position="292"/>
    </location>
</feature>
<protein>
    <recommendedName>
        <fullName evidence="1">Exosome complex protein</fullName>
    </recommendedName>
</protein>
<dbReference type="GO" id="GO:0005730">
    <property type="term" value="C:nucleolus"/>
    <property type="evidence" value="ECO:0007669"/>
    <property type="project" value="TreeGrafter"/>
</dbReference>
<dbReference type="GO" id="GO:0010468">
    <property type="term" value="P:regulation of gene expression"/>
    <property type="evidence" value="ECO:0007669"/>
    <property type="project" value="TreeGrafter"/>
</dbReference>
<keyword evidence="1" id="KW-0694">RNA-binding</keyword>
<keyword evidence="1" id="KW-0539">Nucleus</keyword>